<feature type="non-terminal residue" evidence="1">
    <location>
        <position position="1"/>
    </location>
</feature>
<feature type="non-terminal residue" evidence="1">
    <location>
        <position position="127"/>
    </location>
</feature>
<sequence>ISQIGDIFKHNSFSRKHFTFESDCPQIFKHHKSNIQRLIQNQDLEIIFTEHDIDAMNNATRQMNTDPQFFYLKYGDEDYFGMWEKLVKRNLDEITRMKGQSQYIIDTLSRLPVMQNYYPSVQERADH</sequence>
<accession>A0A146K340</accession>
<gene>
    <name evidence="1" type="ORF">TPC1_17123</name>
</gene>
<dbReference type="EMBL" id="GDID01005304">
    <property type="protein sequence ID" value="JAP91302.1"/>
    <property type="molecule type" value="Transcribed_RNA"/>
</dbReference>
<reference evidence="1" key="1">
    <citation type="submission" date="2015-07" db="EMBL/GenBank/DDBJ databases">
        <title>Adaptation to a free-living lifestyle via gene acquisitions in the diplomonad Trepomonas sp. PC1.</title>
        <authorList>
            <person name="Xu F."/>
            <person name="Jerlstrom-Hultqvist J."/>
            <person name="Kolisko M."/>
            <person name="Simpson A.G.B."/>
            <person name="Roger A.J."/>
            <person name="Svard S.G."/>
            <person name="Andersson J.O."/>
        </authorList>
    </citation>
    <scope>NUCLEOTIDE SEQUENCE</scope>
    <source>
        <strain evidence="1">PC1</strain>
    </source>
</reference>
<organism evidence="1">
    <name type="scientific">Trepomonas sp. PC1</name>
    <dbReference type="NCBI Taxonomy" id="1076344"/>
    <lineage>
        <taxon>Eukaryota</taxon>
        <taxon>Metamonada</taxon>
        <taxon>Diplomonadida</taxon>
        <taxon>Hexamitidae</taxon>
        <taxon>Hexamitinae</taxon>
        <taxon>Trepomonas</taxon>
    </lineage>
</organism>
<proteinExistence type="predicted"/>
<name>A0A146K340_9EUKA</name>
<dbReference type="AlphaFoldDB" id="A0A146K340"/>
<evidence type="ECO:0000313" key="1">
    <source>
        <dbReference type="EMBL" id="JAP91302.1"/>
    </source>
</evidence>
<protein>
    <submittedName>
        <fullName evidence="1">Uncharacterized protein</fullName>
    </submittedName>
</protein>